<sequence length="117" mass="13243">MYFGFTATPQQSPQKSRLRNNDVSRMVYLIAEIDIHKSEECRSEWVEVRDGYMPDAPVLGRICGSGKGPMMRSSGSRLTVIYQPGPKTKPHKGFKAHYEGKAFTNIPYCLVYPISKL</sequence>
<gene>
    <name evidence="4" type="primary">tld</name>
    <name evidence="4" type="ORF">EVAR_40529_1</name>
</gene>
<evidence type="ECO:0000313" key="5">
    <source>
        <dbReference type="Proteomes" id="UP000299102"/>
    </source>
</evidence>
<dbReference type="EMBL" id="BGZK01000972">
    <property type="protein sequence ID" value="GBP66937.1"/>
    <property type="molecule type" value="Genomic_DNA"/>
</dbReference>
<dbReference type="PROSITE" id="PS01180">
    <property type="entry name" value="CUB"/>
    <property type="match status" value="1"/>
</dbReference>
<evidence type="ECO:0000313" key="4">
    <source>
        <dbReference type="EMBL" id="GBP66937.1"/>
    </source>
</evidence>
<dbReference type="AlphaFoldDB" id="A0A4C1XXG8"/>
<evidence type="ECO:0000256" key="1">
    <source>
        <dbReference type="ARBA" id="ARBA00023157"/>
    </source>
</evidence>
<comment type="caution">
    <text evidence="4">The sequence shown here is derived from an EMBL/GenBank/DDBJ whole genome shotgun (WGS) entry which is preliminary data.</text>
</comment>
<keyword evidence="1" id="KW-1015">Disulfide bond</keyword>
<dbReference type="STRING" id="151549.A0A4C1XXG8"/>
<keyword evidence="5" id="KW-1185">Reference proteome</keyword>
<dbReference type="Proteomes" id="UP000299102">
    <property type="component" value="Unassembled WGS sequence"/>
</dbReference>
<organism evidence="4 5">
    <name type="scientific">Eumeta variegata</name>
    <name type="common">Bagworm moth</name>
    <name type="synonym">Eumeta japonica</name>
    <dbReference type="NCBI Taxonomy" id="151549"/>
    <lineage>
        <taxon>Eukaryota</taxon>
        <taxon>Metazoa</taxon>
        <taxon>Ecdysozoa</taxon>
        <taxon>Arthropoda</taxon>
        <taxon>Hexapoda</taxon>
        <taxon>Insecta</taxon>
        <taxon>Pterygota</taxon>
        <taxon>Neoptera</taxon>
        <taxon>Endopterygota</taxon>
        <taxon>Lepidoptera</taxon>
        <taxon>Glossata</taxon>
        <taxon>Ditrysia</taxon>
        <taxon>Tineoidea</taxon>
        <taxon>Psychidae</taxon>
        <taxon>Oiketicinae</taxon>
        <taxon>Eumeta</taxon>
    </lineage>
</organism>
<protein>
    <submittedName>
        <fullName evidence="4">Dorsal-ventral patterning protein tolloid</fullName>
    </submittedName>
</protein>
<accession>A0A4C1XXG8</accession>
<name>A0A4C1XXG8_EUMVA</name>
<proteinExistence type="predicted"/>
<dbReference type="SMART" id="SM00042">
    <property type="entry name" value="CUB"/>
    <property type="match status" value="1"/>
</dbReference>
<dbReference type="Gene3D" id="2.60.120.290">
    <property type="entry name" value="Spermadhesin, CUB domain"/>
    <property type="match status" value="1"/>
</dbReference>
<dbReference type="CDD" id="cd00041">
    <property type="entry name" value="CUB"/>
    <property type="match status" value="1"/>
</dbReference>
<dbReference type="OrthoDB" id="431034at2759"/>
<dbReference type="InterPro" id="IPR035914">
    <property type="entry name" value="Sperma_CUB_dom_sf"/>
</dbReference>
<evidence type="ECO:0000259" key="3">
    <source>
        <dbReference type="PROSITE" id="PS01180"/>
    </source>
</evidence>
<feature type="domain" description="CUB" evidence="3">
    <location>
        <begin position="27"/>
        <end position="101"/>
    </location>
</feature>
<evidence type="ECO:0000256" key="2">
    <source>
        <dbReference type="PROSITE-ProRule" id="PRU00059"/>
    </source>
</evidence>
<dbReference type="SUPFAM" id="SSF49854">
    <property type="entry name" value="Spermadhesin, CUB domain"/>
    <property type="match status" value="1"/>
</dbReference>
<dbReference type="Pfam" id="PF00431">
    <property type="entry name" value="CUB"/>
    <property type="match status" value="1"/>
</dbReference>
<reference evidence="4 5" key="1">
    <citation type="journal article" date="2019" name="Commun. Biol.">
        <title>The bagworm genome reveals a unique fibroin gene that provides high tensile strength.</title>
        <authorList>
            <person name="Kono N."/>
            <person name="Nakamura H."/>
            <person name="Ohtoshi R."/>
            <person name="Tomita M."/>
            <person name="Numata K."/>
            <person name="Arakawa K."/>
        </authorList>
    </citation>
    <scope>NUCLEOTIDE SEQUENCE [LARGE SCALE GENOMIC DNA]</scope>
</reference>
<dbReference type="InterPro" id="IPR000859">
    <property type="entry name" value="CUB_dom"/>
</dbReference>
<comment type="caution">
    <text evidence="2">Lacks conserved residue(s) required for the propagation of feature annotation.</text>
</comment>